<feature type="region of interest" description="Disordered" evidence="1">
    <location>
        <begin position="320"/>
        <end position="377"/>
    </location>
</feature>
<feature type="compositionally biased region" description="Basic and acidic residues" evidence="1">
    <location>
        <begin position="328"/>
        <end position="340"/>
    </location>
</feature>
<gene>
    <name evidence="2" type="ORF">NKR19_g9864</name>
</gene>
<protein>
    <submittedName>
        <fullName evidence="2">Uncharacterized protein</fullName>
    </submittedName>
</protein>
<name>A0AA38RA08_9PEZI</name>
<feature type="region of interest" description="Disordered" evidence="1">
    <location>
        <begin position="22"/>
        <end position="162"/>
    </location>
</feature>
<dbReference type="Proteomes" id="UP001174691">
    <property type="component" value="Unassembled WGS sequence"/>
</dbReference>
<feature type="compositionally biased region" description="Low complexity" evidence="1">
    <location>
        <begin position="141"/>
        <end position="162"/>
    </location>
</feature>
<reference evidence="2" key="1">
    <citation type="submission" date="2022-07" db="EMBL/GenBank/DDBJ databases">
        <title>Fungi with potential for degradation of polypropylene.</title>
        <authorList>
            <person name="Gostincar C."/>
        </authorList>
    </citation>
    <scope>NUCLEOTIDE SEQUENCE</scope>
    <source>
        <strain evidence="2">EXF-13287</strain>
    </source>
</reference>
<evidence type="ECO:0000256" key="1">
    <source>
        <dbReference type="SAM" id="MobiDB-lite"/>
    </source>
</evidence>
<feature type="compositionally biased region" description="Gly residues" evidence="1">
    <location>
        <begin position="341"/>
        <end position="355"/>
    </location>
</feature>
<organism evidence="2 3">
    <name type="scientific">Coniochaeta hoffmannii</name>
    <dbReference type="NCBI Taxonomy" id="91930"/>
    <lineage>
        <taxon>Eukaryota</taxon>
        <taxon>Fungi</taxon>
        <taxon>Dikarya</taxon>
        <taxon>Ascomycota</taxon>
        <taxon>Pezizomycotina</taxon>
        <taxon>Sordariomycetes</taxon>
        <taxon>Sordariomycetidae</taxon>
        <taxon>Coniochaetales</taxon>
        <taxon>Coniochaetaceae</taxon>
        <taxon>Coniochaeta</taxon>
    </lineage>
</organism>
<comment type="caution">
    <text evidence="2">The sequence shown here is derived from an EMBL/GenBank/DDBJ whole genome shotgun (WGS) entry which is preliminary data.</text>
</comment>
<feature type="compositionally biased region" description="Polar residues" evidence="1">
    <location>
        <begin position="71"/>
        <end position="98"/>
    </location>
</feature>
<accession>A0AA38RA08</accession>
<keyword evidence="3" id="KW-1185">Reference proteome</keyword>
<feature type="compositionally biased region" description="Polar residues" evidence="1">
    <location>
        <begin position="50"/>
        <end position="62"/>
    </location>
</feature>
<evidence type="ECO:0000313" key="3">
    <source>
        <dbReference type="Proteomes" id="UP001174691"/>
    </source>
</evidence>
<evidence type="ECO:0000313" key="2">
    <source>
        <dbReference type="EMBL" id="KAJ9130506.1"/>
    </source>
</evidence>
<proteinExistence type="predicted"/>
<dbReference type="AlphaFoldDB" id="A0AA38RA08"/>
<sequence length="377" mass="40512">MAPVNTEDAKAEQLRLAKELQRDFQKSGTFKVNSSNQSRSRSRPSKPNKTAYNQLVYNNQPVAGSAAPQAARQQQGYHPSIIQPRNPNLGKSASNTSRAPAPDNRKRKMDSQTADFFAERPDTTQKRGPVSYYQAQDDRVPTPTAAPPFAAQSTATNTSQQSTPFNAPPIAMNATHPAATFTAPAMATKDAQAGSTMASFLMGPRQILLPAPQNAATGQANVAPAHPTPALPSQVQINGPILWHYQDNNAQPEPLVRDENMMDMDMPDAGTTGVLSERKRSQLTVCTCTRIPRPSGSSGLNRSLWSAENLKIDDNCPYHGSRATSSYRRNDNGNPRKDYGGGKGYGGGNGSGGGNAYDYGPAPAASENAPRYNGFYQ</sequence>
<dbReference type="EMBL" id="JANBVN010000267">
    <property type="protein sequence ID" value="KAJ9130506.1"/>
    <property type="molecule type" value="Genomic_DNA"/>
</dbReference>